<accession>A0AAD9BDM6</accession>
<protein>
    <submittedName>
        <fullName evidence="1">ATPase family AAA domain containing protein 3-B</fullName>
    </submittedName>
</protein>
<evidence type="ECO:0000313" key="1">
    <source>
        <dbReference type="EMBL" id="KAK1880738.1"/>
    </source>
</evidence>
<reference evidence="1" key="1">
    <citation type="submission" date="2023-04" db="EMBL/GenBank/DDBJ databases">
        <title>Chromosome-level genome of Chaenocephalus aceratus.</title>
        <authorList>
            <person name="Park H."/>
        </authorList>
    </citation>
    <scope>NUCLEOTIDE SEQUENCE</scope>
    <source>
        <strain evidence="1">DE</strain>
        <tissue evidence="1">Muscle</tissue>
    </source>
</reference>
<keyword evidence="2" id="KW-1185">Reference proteome</keyword>
<dbReference type="EMBL" id="JASDAP010000025">
    <property type="protein sequence ID" value="KAK1880738.1"/>
    <property type="molecule type" value="Genomic_DNA"/>
</dbReference>
<name>A0AAD9BDM6_DISEL</name>
<feature type="non-terminal residue" evidence="1">
    <location>
        <position position="1"/>
    </location>
</feature>
<comment type="caution">
    <text evidence="1">The sequence shown here is derived from an EMBL/GenBank/DDBJ whole genome shotgun (WGS) entry which is preliminary data.</text>
</comment>
<dbReference type="AlphaFoldDB" id="A0AAD9BDM6"/>
<feature type="non-terminal residue" evidence="1">
    <location>
        <position position="68"/>
    </location>
</feature>
<proteinExistence type="predicted"/>
<sequence>GVRVLLCTNGNHLRLFLGLQSPTQSDLAVNERVDEAKHLMGGGDGSTGRCWWAGKATAVHRCSPCSQD</sequence>
<dbReference type="Proteomes" id="UP001228049">
    <property type="component" value="Unassembled WGS sequence"/>
</dbReference>
<gene>
    <name evidence="1" type="ORF">KUDE01_026262</name>
</gene>
<organism evidence="1 2">
    <name type="scientific">Dissostichus eleginoides</name>
    <name type="common">Patagonian toothfish</name>
    <name type="synonym">Dissostichus amissus</name>
    <dbReference type="NCBI Taxonomy" id="100907"/>
    <lineage>
        <taxon>Eukaryota</taxon>
        <taxon>Metazoa</taxon>
        <taxon>Chordata</taxon>
        <taxon>Craniata</taxon>
        <taxon>Vertebrata</taxon>
        <taxon>Euteleostomi</taxon>
        <taxon>Actinopterygii</taxon>
        <taxon>Neopterygii</taxon>
        <taxon>Teleostei</taxon>
        <taxon>Neoteleostei</taxon>
        <taxon>Acanthomorphata</taxon>
        <taxon>Eupercaria</taxon>
        <taxon>Perciformes</taxon>
        <taxon>Notothenioidei</taxon>
        <taxon>Nototheniidae</taxon>
        <taxon>Dissostichus</taxon>
    </lineage>
</organism>
<evidence type="ECO:0000313" key="2">
    <source>
        <dbReference type="Proteomes" id="UP001228049"/>
    </source>
</evidence>